<dbReference type="PROSITE" id="PS51257">
    <property type="entry name" value="PROKAR_LIPOPROTEIN"/>
    <property type="match status" value="1"/>
</dbReference>
<dbReference type="Proteomes" id="UP001138672">
    <property type="component" value="Unassembled WGS sequence"/>
</dbReference>
<evidence type="ECO:0000313" key="6">
    <source>
        <dbReference type="Proteomes" id="UP001231587"/>
    </source>
</evidence>
<feature type="domain" description="DUF4296" evidence="2">
    <location>
        <begin position="26"/>
        <end position="107"/>
    </location>
</feature>
<name>A0A9X1CBJ9_9FLAO</name>
<dbReference type="OrthoDB" id="1525222at2"/>
<keyword evidence="6" id="KW-1185">Reference proteome</keyword>
<evidence type="ECO:0000313" key="5">
    <source>
        <dbReference type="Proteomes" id="UP001138672"/>
    </source>
</evidence>
<proteinExistence type="predicted"/>
<dbReference type="Proteomes" id="UP001231587">
    <property type="component" value="Unassembled WGS sequence"/>
</dbReference>
<dbReference type="EMBL" id="JAGGJQ010000002">
    <property type="protein sequence ID" value="MBP1839300.1"/>
    <property type="molecule type" value="Genomic_DNA"/>
</dbReference>
<dbReference type="AlphaFoldDB" id="A0A9X1CBJ9"/>
<evidence type="ECO:0000259" key="2">
    <source>
        <dbReference type="Pfam" id="PF14129"/>
    </source>
</evidence>
<dbReference type="EMBL" id="JAUSUU010000001">
    <property type="protein sequence ID" value="MDQ0334077.1"/>
    <property type="molecule type" value="Genomic_DNA"/>
</dbReference>
<protein>
    <recommendedName>
        <fullName evidence="2">DUF4296 domain-containing protein</fullName>
    </recommendedName>
</protein>
<comment type="caution">
    <text evidence="3">The sequence shown here is derived from an EMBL/GenBank/DDBJ whole genome shotgun (WGS) entry which is preliminary data.</text>
</comment>
<organism evidence="3 5">
    <name type="scientific">Formosa algae</name>
    <dbReference type="NCBI Taxonomy" id="225843"/>
    <lineage>
        <taxon>Bacteria</taxon>
        <taxon>Pseudomonadati</taxon>
        <taxon>Bacteroidota</taxon>
        <taxon>Flavobacteriia</taxon>
        <taxon>Flavobacteriales</taxon>
        <taxon>Flavobacteriaceae</taxon>
        <taxon>Formosa</taxon>
    </lineage>
</organism>
<dbReference type="Pfam" id="PF14129">
    <property type="entry name" value="DUF4296"/>
    <property type="match status" value="1"/>
</dbReference>
<reference evidence="3" key="1">
    <citation type="submission" date="2021-03" db="EMBL/GenBank/DDBJ databases">
        <title>Genomic Encyclopedia of Type Strains, Phase IV (KMG-IV): sequencing the most valuable type-strain genomes for metagenomic binning, comparative biology and taxonomic classification.</title>
        <authorList>
            <person name="Goeker M."/>
        </authorList>
    </citation>
    <scope>NUCLEOTIDE SEQUENCE</scope>
    <source>
        <strain evidence="3">DSM 15523</strain>
        <strain evidence="4 6">DSM 16476</strain>
    </source>
</reference>
<sequence>MKRLILGVLVVLIMVSCHQVSKPEKPKNLISKDKMLNIIIDMSLLSATRGFDKKNLDSNGITLQSYIYDKYNIDSLQFAESNEYYTFNLDDYEAIYEKADDSLKVLKQKFQDIQDEEAEAKRKADSISKIKEPDLIPTKHREIKNLKPENLKSLEKKSED</sequence>
<evidence type="ECO:0000313" key="4">
    <source>
        <dbReference type="EMBL" id="MDQ0334077.1"/>
    </source>
</evidence>
<keyword evidence="1" id="KW-0175">Coiled coil</keyword>
<dbReference type="InterPro" id="IPR025381">
    <property type="entry name" value="DUF4296"/>
</dbReference>
<dbReference type="RefSeq" id="WP_057782857.1">
    <property type="nucleotide sequence ID" value="NZ_JAGGJQ010000002.1"/>
</dbReference>
<evidence type="ECO:0000313" key="3">
    <source>
        <dbReference type="EMBL" id="MBP1839300.1"/>
    </source>
</evidence>
<accession>A0A9X1CBJ9</accession>
<gene>
    <name evidence="3" type="ORF">J2Z56_001206</name>
    <name evidence="4" type="ORF">J2Z57_000499</name>
</gene>
<feature type="coiled-coil region" evidence="1">
    <location>
        <begin position="89"/>
        <end position="123"/>
    </location>
</feature>
<evidence type="ECO:0000256" key="1">
    <source>
        <dbReference type="SAM" id="Coils"/>
    </source>
</evidence>